<dbReference type="AlphaFoldDB" id="A0AAD4S2L9"/>
<gene>
    <name evidence="1" type="ORF">MKW98_008893</name>
</gene>
<evidence type="ECO:0000313" key="1">
    <source>
        <dbReference type="EMBL" id="KAI3856441.1"/>
    </source>
</evidence>
<reference evidence="1" key="1">
    <citation type="submission" date="2022-04" db="EMBL/GenBank/DDBJ databases">
        <title>A functionally conserved STORR gene fusion in Papaver species that diverged 16.8 million years ago.</title>
        <authorList>
            <person name="Catania T."/>
        </authorList>
    </citation>
    <scope>NUCLEOTIDE SEQUENCE</scope>
    <source>
        <strain evidence="1">S-188037</strain>
    </source>
</reference>
<organism evidence="1 2">
    <name type="scientific">Papaver atlanticum</name>
    <dbReference type="NCBI Taxonomy" id="357466"/>
    <lineage>
        <taxon>Eukaryota</taxon>
        <taxon>Viridiplantae</taxon>
        <taxon>Streptophyta</taxon>
        <taxon>Embryophyta</taxon>
        <taxon>Tracheophyta</taxon>
        <taxon>Spermatophyta</taxon>
        <taxon>Magnoliopsida</taxon>
        <taxon>Ranunculales</taxon>
        <taxon>Papaveraceae</taxon>
        <taxon>Papaveroideae</taxon>
        <taxon>Papaver</taxon>
    </lineage>
</organism>
<dbReference type="EMBL" id="JAJJMB010015001">
    <property type="protein sequence ID" value="KAI3856441.1"/>
    <property type="molecule type" value="Genomic_DNA"/>
</dbReference>
<accession>A0AAD4S2L9</accession>
<sequence length="77" mass="8849">MCCCSERSKRHGIYEQNTICRPLGWKLYWFPEKLGFVYCKKIVLIGGKSCDAKRTSSVGNGKCSVKRIQSSSWIRIE</sequence>
<proteinExistence type="predicted"/>
<protein>
    <submittedName>
        <fullName evidence="1">Uncharacterized protein</fullName>
    </submittedName>
</protein>
<keyword evidence="2" id="KW-1185">Reference proteome</keyword>
<evidence type="ECO:0000313" key="2">
    <source>
        <dbReference type="Proteomes" id="UP001202328"/>
    </source>
</evidence>
<name>A0AAD4S2L9_9MAGN</name>
<comment type="caution">
    <text evidence="1">The sequence shown here is derived from an EMBL/GenBank/DDBJ whole genome shotgun (WGS) entry which is preliminary data.</text>
</comment>
<dbReference type="Proteomes" id="UP001202328">
    <property type="component" value="Unassembled WGS sequence"/>
</dbReference>